<dbReference type="Gene3D" id="3.90.550.20">
    <property type="match status" value="1"/>
</dbReference>
<protein>
    <submittedName>
        <fullName evidence="3">Uncharacterized protein</fullName>
    </submittedName>
</protein>
<dbReference type="Pfam" id="PF04488">
    <property type="entry name" value="Gly_transf_sug"/>
    <property type="match status" value="1"/>
</dbReference>
<evidence type="ECO:0000256" key="2">
    <source>
        <dbReference type="SAM" id="Phobius"/>
    </source>
</evidence>
<accession>A0A819TMN0</accession>
<keyword evidence="2" id="KW-0472">Membrane</keyword>
<name>A0A819TMN0_9BILA</name>
<dbReference type="GO" id="GO:0051999">
    <property type="term" value="P:mannosyl-inositol phosphorylceramide biosynthetic process"/>
    <property type="evidence" value="ECO:0007669"/>
    <property type="project" value="TreeGrafter"/>
</dbReference>
<evidence type="ECO:0000313" key="3">
    <source>
        <dbReference type="EMBL" id="CAF4080800.1"/>
    </source>
</evidence>
<dbReference type="GO" id="GO:0016020">
    <property type="term" value="C:membrane"/>
    <property type="evidence" value="ECO:0007669"/>
    <property type="project" value="GOC"/>
</dbReference>
<dbReference type="AlphaFoldDB" id="A0A819TMN0"/>
<keyword evidence="1" id="KW-0808">Transferase</keyword>
<reference evidence="3" key="1">
    <citation type="submission" date="2021-02" db="EMBL/GenBank/DDBJ databases">
        <authorList>
            <person name="Nowell W R."/>
        </authorList>
    </citation>
    <scope>NUCLEOTIDE SEQUENCE</scope>
</reference>
<dbReference type="InterPro" id="IPR051706">
    <property type="entry name" value="Glycosyltransferase_domain"/>
</dbReference>
<evidence type="ECO:0000313" key="4">
    <source>
        <dbReference type="Proteomes" id="UP000663874"/>
    </source>
</evidence>
<dbReference type="SUPFAM" id="SSF53448">
    <property type="entry name" value="Nucleotide-diphospho-sugar transferases"/>
    <property type="match status" value="1"/>
</dbReference>
<dbReference type="PANTHER" id="PTHR32385">
    <property type="entry name" value="MANNOSYL PHOSPHORYLINOSITOL CERAMIDE SYNTHASE"/>
    <property type="match status" value="1"/>
</dbReference>
<dbReference type="InterPro" id="IPR029044">
    <property type="entry name" value="Nucleotide-diphossugar_trans"/>
</dbReference>
<dbReference type="PANTHER" id="PTHR32385:SF15">
    <property type="entry name" value="INOSITOL PHOSPHOCERAMIDE MANNOSYLTRANSFERASE 1"/>
    <property type="match status" value="1"/>
</dbReference>
<proteinExistence type="predicted"/>
<dbReference type="Proteomes" id="UP000663874">
    <property type="component" value="Unassembled WGS sequence"/>
</dbReference>
<gene>
    <name evidence="3" type="ORF">FNK824_LOCUS30350</name>
</gene>
<dbReference type="EMBL" id="CAJOBE010009252">
    <property type="protein sequence ID" value="CAF4080800.1"/>
    <property type="molecule type" value="Genomic_DNA"/>
</dbReference>
<feature type="non-terminal residue" evidence="3">
    <location>
        <position position="1"/>
    </location>
</feature>
<feature type="transmembrane region" description="Helical" evidence="2">
    <location>
        <begin position="167"/>
        <end position="185"/>
    </location>
</feature>
<evidence type="ECO:0000256" key="1">
    <source>
        <dbReference type="ARBA" id="ARBA00022679"/>
    </source>
</evidence>
<dbReference type="GO" id="GO:0000030">
    <property type="term" value="F:mannosyltransferase activity"/>
    <property type="evidence" value="ECO:0007669"/>
    <property type="project" value="TreeGrafter"/>
</dbReference>
<comment type="caution">
    <text evidence="3">The sequence shown here is derived from an EMBL/GenBank/DDBJ whole genome shotgun (WGS) entry which is preliminary data.</text>
</comment>
<keyword evidence="2" id="KW-1133">Transmembrane helix</keyword>
<dbReference type="InterPro" id="IPR007577">
    <property type="entry name" value="GlycoTrfase_DXD_sugar-bd_CS"/>
</dbReference>
<organism evidence="3 4">
    <name type="scientific">Rotaria sordida</name>
    <dbReference type="NCBI Taxonomy" id="392033"/>
    <lineage>
        <taxon>Eukaryota</taxon>
        <taxon>Metazoa</taxon>
        <taxon>Spiralia</taxon>
        <taxon>Gnathifera</taxon>
        <taxon>Rotifera</taxon>
        <taxon>Eurotatoria</taxon>
        <taxon>Bdelloidea</taxon>
        <taxon>Philodinida</taxon>
        <taxon>Philodinidae</taxon>
        <taxon>Rotaria</taxon>
    </lineage>
</organism>
<keyword evidence="2" id="KW-0812">Transmembrane</keyword>
<sequence length="237" mass="28710">YILCYALRHRSPKKFINEMDLFRYANVTWPRRRIPRVIHQTYRTYAIPAIWNTTSHADMDMFVQQHEPDFYWNTFANYRYDIQRIDSFRYVLLFHLGGIYIDMDNACHRPFRELVAIMEALDPDSTHLALFPAAEVFGIQNNFMISTVGHPMYKQFISRLHLFNHNFLIYHVTILLSVGSLYATIQEYFFRQTDKQAVRIFDNRIYRSMFWKTKGGTWFHRDTLMILYLYYNRHSVL</sequence>